<accession>A0A9Q3D5C5</accession>
<reference evidence="1" key="1">
    <citation type="submission" date="2021-03" db="EMBL/GenBank/DDBJ databases">
        <title>Draft genome sequence of rust myrtle Austropuccinia psidii MF-1, a brazilian biotype.</title>
        <authorList>
            <person name="Quecine M.C."/>
            <person name="Pachon D.M.R."/>
            <person name="Bonatelli M.L."/>
            <person name="Correr F.H."/>
            <person name="Franceschini L.M."/>
            <person name="Leite T.F."/>
            <person name="Margarido G.R.A."/>
            <person name="Almeida C.A."/>
            <person name="Ferrarezi J.A."/>
            <person name="Labate C.A."/>
        </authorList>
    </citation>
    <scope>NUCLEOTIDE SEQUENCE</scope>
    <source>
        <strain evidence="1">MF-1</strain>
    </source>
</reference>
<sequence length="144" mass="16871">MPEEEENIVEDRTVHVEEERSALAPKRIRVIGPRQPTLVHSDISQEKILPYGRQAVALLTKTKNTNSFNQEPKSTYSEFCISVEKRELNSTIKLNFWEVIPIKEEYTLITTKWVFKTKRRTENEITEYNARSCAQRFIKNQGVD</sequence>
<proteinExistence type="predicted"/>
<keyword evidence="2" id="KW-1185">Reference proteome</keyword>
<dbReference type="OrthoDB" id="413361at2759"/>
<evidence type="ECO:0000313" key="2">
    <source>
        <dbReference type="Proteomes" id="UP000765509"/>
    </source>
</evidence>
<protein>
    <recommendedName>
        <fullName evidence="3">Reverse transcriptase Ty1/copia-type domain-containing protein</fullName>
    </recommendedName>
</protein>
<comment type="caution">
    <text evidence="1">The sequence shown here is derived from an EMBL/GenBank/DDBJ whole genome shotgun (WGS) entry which is preliminary data.</text>
</comment>
<evidence type="ECO:0000313" key="1">
    <source>
        <dbReference type="EMBL" id="MBW0495663.1"/>
    </source>
</evidence>
<name>A0A9Q3D5C5_9BASI</name>
<dbReference type="EMBL" id="AVOT02013222">
    <property type="protein sequence ID" value="MBW0495663.1"/>
    <property type="molecule type" value="Genomic_DNA"/>
</dbReference>
<organism evidence="1 2">
    <name type="scientific">Austropuccinia psidii MF-1</name>
    <dbReference type="NCBI Taxonomy" id="1389203"/>
    <lineage>
        <taxon>Eukaryota</taxon>
        <taxon>Fungi</taxon>
        <taxon>Dikarya</taxon>
        <taxon>Basidiomycota</taxon>
        <taxon>Pucciniomycotina</taxon>
        <taxon>Pucciniomycetes</taxon>
        <taxon>Pucciniales</taxon>
        <taxon>Sphaerophragmiaceae</taxon>
        <taxon>Austropuccinia</taxon>
    </lineage>
</organism>
<dbReference type="Proteomes" id="UP000765509">
    <property type="component" value="Unassembled WGS sequence"/>
</dbReference>
<evidence type="ECO:0008006" key="3">
    <source>
        <dbReference type="Google" id="ProtNLM"/>
    </source>
</evidence>
<dbReference type="AlphaFoldDB" id="A0A9Q3D5C5"/>
<gene>
    <name evidence="1" type="ORF">O181_035378</name>
</gene>